<dbReference type="RefSeq" id="WP_119477610.1">
    <property type="nucleotide sequence ID" value="NZ_QXML01000004.1"/>
</dbReference>
<evidence type="ECO:0000256" key="1">
    <source>
        <dbReference type="ARBA" id="ARBA00023002"/>
    </source>
</evidence>
<organism evidence="3 4">
    <name type="scientific">Algoriphagus lacus</name>
    <dbReference type="NCBI Taxonomy" id="2056311"/>
    <lineage>
        <taxon>Bacteria</taxon>
        <taxon>Pseudomonadati</taxon>
        <taxon>Bacteroidota</taxon>
        <taxon>Cytophagia</taxon>
        <taxon>Cytophagales</taxon>
        <taxon>Cyclobacteriaceae</taxon>
        <taxon>Algoriphagus</taxon>
    </lineage>
</organism>
<feature type="domain" description="Pyrroline-5-carboxylate reductase catalytic N-terminal" evidence="2">
    <location>
        <begin position="2"/>
        <end position="95"/>
    </location>
</feature>
<dbReference type="InterPro" id="IPR028939">
    <property type="entry name" value="P5C_Rdtase_cat_N"/>
</dbReference>
<protein>
    <recommendedName>
        <fullName evidence="2">Pyrroline-5-carboxylate reductase catalytic N-terminal domain-containing protein</fullName>
    </recommendedName>
</protein>
<evidence type="ECO:0000313" key="4">
    <source>
        <dbReference type="Proteomes" id="UP000283522"/>
    </source>
</evidence>
<keyword evidence="4" id="KW-1185">Reference proteome</keyword>
<dbReference type="Proteomes" id="UP000283522">
    <property type="component" value="Unassembled WGS sequence"/>
</dbReference>
<dbReference type="Pfam" id="PF03807">
    <property type="entry name" value="F420_oxidored"/>
    <property type="match status" value="1"/>
</dbReference>
<keyword evidence="1" id="KW-0560">Oxidoreductase</keyword>
<gene>
    <name evidence="3" type="ORF">D0X99_09795</name>
</gene>
<dbReference type="EMBL" id="QXML01000004">
    <property type="protein sequence ID" value="RIW15707.1"/>
    <property type="molecule type" value="Genomic_DNA"/>
</dbReference>
<dbReference type="InterPro" id="IPR036291">
    <property type="entry name" value="NAD(P)-bd_dom_sf"/>
</dbReference>
<dbReference type="Gene3D" id="3.40.50.720">
    <property type="entry name" value="NAD(P)-binding Rossmann-like Domain"/>
    <property type="match status" value="1"/>
</dbReference>
<dbReference type="GO" id="GO:0016491">
    <property type="term" value="F:oxidoreductase activity"/>
    <property type="evidence" value="ECO:0007669"/>
    <property type="project" value="UniProtKB-KW"/>
</dbReference>
<dbReference type="AlphaFoldDB" id="A0A418PRY5"/>
<dbReference type="OrthoDB" id="822314at2"/>
<evidence type="ECO:0000313" key="3">
    <source>
        <dbReference type="EMBL" id="RIW15707.1"/>
    </source>
</evidence>
<dbReference type="SUPFAM" id="SSF51735">
    <property type="entry name" value="NAD(P)-binding Rossmann-fold domains"/>
    <property type="match status" value="1"/>
</dbReference>
<proteinExistence type="predicted"/>
<comment type="caution">
    <text evidence="3">The sequence shown here is derived from an EMBL/GenBank/DDBJ whole genome shotgun (WGS) entry which is preliminary data.</text>
</comment>
<evidence type="ECO:0000259" key="2">
    <source>
        <dbReference type="Pfam" id="PF03807"/>
    </source>
</evidence>
<accession>A0A418PRY5</accession>
<dbReference type="PANTHER" id="PTHR14239">
    <property type="entry name" value="DUDULIN-RELATED"/>
    <property type="match status" value="1"/>
</dbReference>
<dbReference type="InterPro" id="IPR051267">
    <property type="entry name" value="STEAP_metalloreductase"/>
</dbReference>
<name>A0A418PRY5_9BACT</name>
<reference evidence="3 4" key="1">
    <citation type="submission" date="2018-09" db="EMBL/GenBank/DDBJ databases">
        <authorList>
            <person name="Wang X."/>
            <person name="Du Z."/>
        </authorList>
    </citation>
    <scope>NUCLEOTIDE SEQUENCE [LARGE SCALE GENOMIC DNA]</scope>
    <source>
        <strain evidence="3 4">N3</strain>
    </source>
</reference>
<sequence>MKLGILGGTTLARTLGKKYLEAGLSVVFGVRSDFDTEASDWKNLNRLHNRICPFESAIIQSEIILICCENQYLPEVCAALKNVELDDKIIIDCTNANYDKSLASKNTRLIQKAAPKASLFKAFNNLGIDYPKSDILGVIKETYFCGDNVLDKIRVKRLIELIGFRAIDAGKMTNAPLLEAFYHLSKEISWNRKDPSNYHFKLVSV</sequence>